<evidence type="ECO:0000256" key="1">
    <source>
        <dbReference type="SAM" id="MobiDB-lite"/>
    </source>
</evidence>
<evidence type="ECO:0000256" key="2">
    <source>
        <dbReference type="SAM" id="Phobius"/>
    </source>
</evidence>
<keyword evidence="2" id="KW-0472">Membrane</keyword>
<accession>A0A449DB70</accession>
<name>A0A449DB70_9MICO</name>
<proteinExistence type="predicted"/>
<dbReference type="AlphaFoldDB" id="A0A449DB70"/>
<keyword evidence="2" id="KW-1133">Transmembrane helix</keyword>
<feature type="region of interest" description="Disordered" evidence="1">
    <location>
        <begin position="313"/>
        <end position="335"/>
    </location>
</feature>
<evidence type="ECO:0000313" key="4">
    <source>
        <dbReference type="Proteomes" id="UP000386281"/>
    </source>
</evidence>
<protein>
    <submittedName>
        <fullName evidence="3">Uncharacterized protein</fullName>
    </submittedName>
</protein>
<sequence>MRDGSERRVGQAASPRSWWRIIWACSALNGGNRSAVVFAACRIASRSVSLRASSSIASRGSVVVVGVLVWGVGMLFIPDRCVHTPAHRKKQPLHLAIQGKASYYMCMFSAVVPVKAPGSGPGTGVPIRHPRSSNPSGLPVVKILHHRQHPIRQGSTVVANCHHRHPRDRPGSTVPARCRHRRLTVDLHGGAILAPPSGGGDGGENFAPPWPGARSCKFCGTAAVAQRSRKFSGPVGPSWLMARSCRFGTTVLGPTAVRETVRRVSSTVCEIFPHRATRSSAPEYPSRRWSTGPHILRTRSPDGLLDFLLVHSPSPRSCGPGPRRGGGPNDGSGST</sequence>
<dbReference type="EMBL" id="CAACXN010000015">
    <property type="protein sequence ID" value="VEW14790.1"/>
    <property type="molecule type" value="Genomic_DNA"/>
</dbReference>
<reference evidence="3 4" key="1">
    <citation type="submission" date="2019-02" db="EMBL/GenBank/DDBJ databases">
        <authorList>
            <consortium name="Pathogen Informatics"/>
        </authorList>
    </citation>
    <scope>NUCLEOTIDE SEQUENCE [LARGE SCALE GENOMIC DNA]</scope>
    <source>
        <strain evidence="3 4">3012STDY7078520</strain>
    </source>
</reference>
<gene>
    <name evidence="3" type="ORF">NCTC12391_02940</name>
</gene>
<feature type="transmembrane region" description="Helical" evidence="2">
    <location>
        <begin position="56"/>
        <end position="77"/>
    </location>
</feature>
<feature type="compositionally biased region" description="Gly residues" evidence="1">
    <location>
        <begin position="322"/>
        <end position="335"/>
    </location>
</feature>
<organism evidence="3 4">
    <name type="scientific">Brevibacterium casei</name>
    <dbReference type="NCBI Taxonomy" id="33889"/>
    <lineage>
        <taxon>Bacteria</taxon>
        <taxon>Bacillati</taxon>
        <taxon>Actinomycetota</taxon>
        <taxon>Actinomycetes</taxon>
        <taxon>Micrococcales</taxon>
        <taxon>Brevibacteriaceae</taxon>
        <taxon>Brevibacterium</taxon>
    </lineage>
</organism>
<keyword evidence="2" id="KW-0812">Transmembrane</keyword>
<dbReference type="Proteomes" id="UP000386281">
    <property type="component" value="Unassembled WGS sequence"/>
</dbReference>
<evidence type="ECO:0000313" key="3">
    <source>
        <dbReference type="EMBL" id="VEW14790.1"/>
    </source>
</evidence>